<dbReference type="PANTHER" id="PTHR45729">
    <property type="entry name" value="RABPHILIN, ISOFORM A"/>
    <property type="match status" value="1"/>
</dbReference>
<dbReference type="InterPro" id="IPR035892">
    <property type="entry name" value="C2_domain_sf"/>
</dbReference>
<proteinExistence type="predicted"/>
<dbReference type="EMBL" id="LIAE01007998">
    <property type="protein sequence ID" value="PAV75939.1"/>
    <property type="molecule type" value="Genomic_DNA"/>
</dbReference>
<dbReference type="GO" id="GO:0061669">
    <property type="term" value="P:spontaneous neurotransmitter secretion"/>
    <property type="evidence" value="ECO:0007669"/>
    <property type="project" value="TreeGrafter"/>
</dbReference>
<evidence type="ECO:0000256" key="2">
    <source>
        <dbReference type="ARBA" id="ARBA00022737"/>
    </source>
</evidence>
<name>A0A2A2KPX4_9BILA</name>
<dbReference type="SUPFAM" id="SSF49562">
    <property type="entry name" value="C2 domain (Calcium/lipid-binding domain, CaLB)"/>
    <property type="match status" value="2"/>
</dbReference>
<gene>
    <name evidence="4" type="ORF">WR25_09381</name>
</gene>
<evidence type="ECO:0000259" key="3">
    <source>
        <dbReference type="PROSITE" id="PS50004"/>
    </source>
</evidence>
<organism evidence="4 5">
    <name type="scientific">Diploscapter pachys</name>
    <dbReference type="NCBI Taxonomy" id="2018661"/>
    <lineage>
        <taxon>Eukaryota</taxon>
        <taxon>Metazoa</taxon>
        <taxon>Ecdysozoa</taxon>
        <taxon>Nematoda</taxon>
        <taxon>Chromadorea</taxon>
        <taxon>Rhabditida</taxon>
        <taxon>Rhabditina</taxon>
        <taxon>Rhabditomorpha</taxon>
        <taxon>Rhabditoidea</taxon>
        <taxon>Rhabditidae</taxon>
        <taxon>Diploscapter</taxon>
    </lineage>
</organism>
<protein>
    <recommendedName>
        <fullName evidence="3">C2 domain-containing protein</fullName>
    </recommendedName>
</protein>
<dbReference type="GO" id="GO:0046872">
    <property type="term" value="F:metal ion binding"/>
    <property type="evidence" value="ECO:0007669"/>
    <property type="project" value="UniProtKB-KW"/>
</dbReference>
<dbReference type="InterPro" id="IPR043566">
    <property type="entry name" value="Rabphilin/DOC2/Noc2"/>
</dbReference>
<reference evidence="4 5" key="1">
    <citation type="journal article" date="2017" name="Curr. Biol.">
        <title>Genome architecture and evolution of a unichromosomal asexual nematode.</title>
        <authorList>
            <person name="Fradin H."/>
            <person name="Zegar C."/>
            <person name="Gutwein M."/>
            <person name="Lucas J."/>
            <person name="Kovtun M."/>
            <person name="Corcoran D."/>
            <person name="Baugh L.R."/>
            <person name="Kiontke K."/>
            <person name="Gunsalus K."/>
            <person name="Fitch D.H."/>
            <person name="Piano F."/>
        </authorList>
    </citation>
    <scope>NUCLEOTIDE SEQUENCE [LARGE SCALE GENOMIC DNA]</scope>
    <source>
        <strain evidence="4">PF1309</strain>
    </source>
</reference>
<dbReference type="GO" id="GO:0098793">
    <property type="term" value="C:presynapse"/>
    <property type="evidence" value="ECO:0007669"/>
    <property type="project" value="GOC"/>
</dbReference>
<dbReference type="PRINTS" id="PR00399">
    <property type="entry name" value="SYNAPTOTAGMN"/>
</dbReference>
<evidence type="ECO:0000313" key="5">
    <source>
        <dbReference type="Proteomes" id="UP000218231"/>
    </source>
</evidence>
<dbReference type="GO" id="GO:0017158">
    <property type="term" value="P:regulation of calcium ion-dependent exocytosis"/>
    <property type="evidence" value="ECO:0007669"/>
    <property type="project" value="TreeGrafter"/>
</dbReference>
<feature type="domain" description="C2" evidence="3">
    <location>
        <begin position="110"/>
        <end position="243"/>
    </location>
</feature>
<dbReference type="Proteomes" id="UP000218231">
    <property type="component" value="Unassembled WGS sequence"/>
</dbReference>
<dbReference type="PROSITE" id="PS50004">
    <property type="entry name" value="C2"/>
    <property type="match status" value="2"/>
</dbReference>
<evidence type="ECO:0000256" key="1">
    <source>
        <dbReference type="ARBA" id="ARBA00022723"/>
    </source>
</evidence>
<dbReference type="Pfam" id="PF00168">
    <property type="entry name" value="C2"/>
    <property type="match status" value="2"/>
</dbReference>
<keyword evidence="5" id="KW-1185">Reference proteome</keyword>
<dbReference type="SMART" id="SM00239">
    <property type="entry name" value="C2"/>
    <property type="match status" value="2"/>
</dbReference>
<evidence type="ECO:0000313" key="4">
    <source>
        <dbReference type="EMBL" id="PAV75939.1"/>
    </source>
</evidence>
<dbReference type="PRINTS" id="PR00360">
    <property type="entry name" value="C2DOMAIN"/>
</dbReference>
<dbReference type="STRING" id="2018661.A0A2A2KPX4"/>
<feature type="domain" description="C2" evidence="3">
    <location>
        <begin position="1"/>
        <end position="94"/>
    </location>
</feature>
<dbReference type="GO" id="GO:0016020">
    <property type="term" value="C:membrane"/>
    <property type="evidence" value="ECO:0007669"/>
    <property type="project" value="InterPro"/>
</dbReference>
<keyword evidence="1" id="KW-0479">Metal-binding</keyword>
<accession>A0A2A2KPX4</accession>
<dbReference type="CDD" id="cd08384">
    <property type="entry name" value="C2B_Rabphilin_Doc2"/>
    <property type="match status" value="1"/>
</dbReference>
<dbReference type="OrthoDB" id="270970at2759"/>
<dbReference type="InterPro" id="IPR000008">
    <property type="entry name" value="C2_dom"/>
</dbReference>
<comment type="caution">
    <text evidence="4">The sequence shown here is derived from an EMBL/GenBank/DDBJ whole genome shotgun (WGS) entry which is preliminary data.</text>
</comment>
<dbReference type="GO" id="GO:0006887">
    <property type="term" value="P:exocytosis"/>
    <property type="evidence" value="ECO:0007669"/>
    <property type="project" value="TreeGrafter"/>
</dbReference>
<dbReference type="InterPro" id="IPR001565">
    <property type="entry name" value="Synaptotagmin"/>
</dbReference>
<keyword evidence="2" id="KW-0677">Repeat</keyword>
<dbReference type="AlphaFoldDB" id="A0A2A2KPX4"/>
<dbReference type="PANTHER" id="PTHR45729:SF6">
    <property type="entry name" value="RABPHILIN, ISOFORM A"/>
    <property type="match status" value="1"/>
</dbReference>
<sequence>MDSNGLSDPYVKLHLLPGNQKATKLTSKTIEKTLNPEWNETLMYHGITEEDKQKKTLRITVLDRDRIGSDFLGETRIALRKLPNNNTKKFNLYLEHAIPVPHVKEEEGKERGKILVGLQYNIQQGTLYASIKRCAELIGMDKSGFSDPYCKVSLTPITSKSHRQRTTTKKRTLNPEFNETLQFLVPFKDLPKKTLQIGVYDHDLGKHDDYIGGILLSTSAKEERGRHWIHCIENPGQMIEMWHKLELDS</sequence>
<dbReference type="Gene3D" id="2.60.40.150">
    <property type="entry name" value="C2 domain"/>
    <property type="match status" value="2"/>
</dbReference>